<sequence>MGLFENMAARSCVIFLAMALYYYGVEALQQEQIEGLLKLREVLETPSVTSSWNESTEYCNLPPCTPRLCIICSAPETLTYLRIVGDGKKKLSATFSATELVDTLLAFPELRGLELTNLGMWGMFPSNLAQMSNLQVVNFTGNFFTGEIPKTLKNLTGLRVLAMDNNAISGSLPYFLTTLDTLSLSNNYVTETLNDSVASFTSLRFLYLSNNSVSGAIPTAIASLPNLQVLSLAHNRLTGVIPSMLPLKNLKVLNLGGNSLGPGFPAVGAQLVSLHIGNNRVAGAVPEFLESLVELQVLEVSGNAMTGTPPPFLFSALPKLASLNLARNRFSGVLRPNLTLSKSLAWLDVSGNFFTGPPPAQFLRAGVHFQGNCMDTTKQKQGSVEYCTKGNGNKEAHHRHLMLVIILVATAGGVCVSVAVCALVFLLVRRCGNEKDSVAAPEDHGNFGSFRGIPSELLSNARYLSQSMRLGVLPQAQNRVFALEELKVATNNFSPGSLIGEGRHGKVFKGLLDDKTVVAIKWLNFKAKEDMNEYRTQLEVLSKLRHRHLVSVLGYCSEEVISVVEDEEFKSFRLFIVSDFMAHGDLRSHLSKNVGKEPMVWSQRLAAVIAAGRGVHYLHTGVVPPIFYNNLKITSILLDSNMVAQVTDFGLPIRRVSFSMDVVAAKAKPAGPRLVHEGSLRRRDHRDKQDVYDYGAILLEIVLGRPPTIRNPFPQNRSELERLTKEKGPSMELIDRDIVGTCGAESLATVLEIAGKCMVDDPTRRPSMEDVLWNLQYALQVHSSVNDAVNDEYDLRRDEFQKAPSFNERKNRGFYDNRVADEDWKADPLTDSRDFLR</sequence>
<evidence type="ECO:0000256" key="4">
    <source>
        <dbReference type="ARBA" id="ARBA00022679"/>
    </source>
</evidence>
<reference evidence="18" key="1">
    <citation type="submission" date="2016-04" db="EMBL/GenBank/DDBJ databases">
        <authorList>
            <person name="Evans L.H."/>
            <person name="Alamgir A."/>
            <person name="Owens N."/>
            <person name="Weber N.D."/>
            <person name="Virtaneva K."/>
            <person name="Barbian K."/>
            <person name="Babar A."/>
            <person name="Rosenke K."/>
        </authorList>
    </citation>
    <scope>NUCLEOTIDE SEQUENCE</scope>
    <source>
        <strain evidence="18">Antarctic moss No.L</strain>
    </source>
</reference>
<dbReference type="SUPFAM" id="SSF52058">
    <property type="entry name" value="L domain-like"/>
    <property type="match status" value="1"/>
</dbReference>
<evidence type="ECO:0000256" key="3">
    <source>
        <dbReference type="ARBA" id="ARBA00022614"/>
    </source>
</evidence>
<evidence type="ECO:0000256" key="14">
    <source>
        <dbReference type="ARBA" id="ARBA00023180"/>
    </source>
</evidence>
<feature type="binding site" evidence="15">
    <location>
        <position position="521"/>
    </location>
    <ligand>
        <name>ATP</name>
        <dbReference type="ChEBI" id="CHEBI:30616"/>
    </ligand>
</feature>
<dbReference type="InterPro" id="IPR011009">
    <property type="entry name" value="Kinase-like_dom_sf"/>
</dbReference>
<dbReference type="Pfam" id="PF00560">
    <property type="entry name" value="LRR_1"/>
    <property type="match status" value="2"/>
</dbReference>
<dbReference type="AlphaFoldDB" id="A0A1P8DYZ4"/>
<evidence type="ECO:0000256" key="9">
    <source>
        <dbReference type="ARBA" id="ARBA00022777"/>
    </source>
</evidence>
<dbReference type="PANTHER" id="PTHR27000">
    <property type="entry name" value="LEUCINE-RICH REPEAT RECEPTOR-LIKE PROTEIN KINASE FAMILY PROTEIN-RELATED"/>
    <property type="match status" value="1"/>
</dbReference>
<dbReference type="Pfam" id="PF12799">
    <property type="entry name" value="LRR_4"/>
    <property type="match status" value="1"/>
</dbReference>
<name>A0A1P8DYZ4_9BRYO</name>
<evidence type="ECO:0000256" key="7">
    <source>
        <dbReference type="ARBA" id="ARBA00022737"/>
    </source>
</evidence>
<dbReference type="Gene3D" id="3.80.10.10">
    <property type="entry name" value="Ribonuclease Inhibitor"/>
    <property type="match status" value="3"/>
</dbReference>
<keyword evidence="13 18" id="KW-0675">Receptor</keyword>
<evidence type="ECO:0000256" key="5">
    <source>
        <dbReference type="ARBA" id="ARBA00022692"/>
    </source>
</evidence>
<dbReference type="PANTHER" id="PTHR27000:SF746">
    <property type="entry name" value="INACTIVE LEUCINE-RICH REPEAT RECEPTOR-LIKE PROTEIN KINASE-RELATED"/>
    <property type="match status" value="1"/>
</dbReference>
<keyword evidence="12 16" id="KW-0472">Membrane</keyword>
<keyword evidence="14" id="KW-0325">Glycoprotein</keyword>
<dbReference type="SMART" id="SM00369">
    <property type="entry name" value="LRR_TYP"/>
    <property type="match status" value="5"/>
</dbReference>
<dbReference type="InterPro" id="IPR001245">
    <property type="entry name" value="Ser-Thr/Tyr_kinase_cat_dom"/>
</dbReference>
<dbReference type="GO" id="GO:0004674">
    <property type="term" value="F:protein serine/threonine kinase activity"/>
    <property type="evidence" value="ECO:0007669"/>
    <property type="project" value="UniProtKB-KW"/>
</dbReference>
<keyword evidence="4" id="KW-0808">Transferase</keyword>
<dbReference type="InterPro" id="IPR017441">
    <property type="entry name" value="Protein_kinase_ATP_BS"/>
</dbReference>
<dbReference type="InterPro" id="IPR001611">
    <property type="entry name" value="Leu-rich_rpt"/>
</dbReference>
<gene>
    <name evidence="18" type="primary">LRR-RLK53</name>
</gene>
<dbReference type="InterPro" id="IPR000719">
    <property type="entry name" value="Prot_kinase_dom"/>
</dbReference>
<feature type="transmembrane region" description="Helical" evidence="16">
    <location>
        <begin position="401"/>
        <end position="428"/>
    </location>
</feature>
<dbReference type="GO" id="GO:0016020">
    <property type="term" value="C:membrane"/>
    <property type="evidence" value="ECO:0007669"/>
    <property type="project" value="UniProtKB-SubCell"/>
</dbReference>
<accession>A0A1P8DYZ4</accession>
<evidence type="ECO:0000256" key="16">
    <source>
        <dbReference type="SAM" id="Phobius"/>
    </source>
</evidence>
<evidence type="ECO:0000256" key="6">
    <source>
        <dbReference type="ARBA" id="ARBA00022729"/>
    </source>
</evidence>
<keyword evidence="5 16" id="KW-0812">Transmembrane</keyword>
<dbReference type="SUPFAM" id="SSF56112">
    <property type="entry name" value="Protein kinase-like (PK-like)"/>
    <property type="match status" value="1"/>
</dbReference>
<dbReference type="Gene3D" id="3.30.200.20">
    <property type="entry name" value="Phosphorylase Kinase, domain 1"/>
    <property type="match status" value="1"/>
</dbReference>
<dbReference type="InterPro" id="IPR003591">
    <property type="entry name" value="Leu-rich_rpt_typical-subtyp"/>
</dbReference>
<dbReference type="FunFam" id="3.30.200.20:FF:000039">
    <property type="entry name" value="receptor-like protein kinase FERONIA"/>
    <property type="match status" value="1"/>
</dbReference>
<keyword evidence="6" id="KW-0732">Signal</keyword>
<evidence type="ECO:0000256" key="13">
    <source>
        <dbReference type="ARBA" id="ARBA00023170"/>
    </source>
</evidence>
<evidence type="ECO:0000256" key="2">
    <source>
        <dbReference type="ARBA" id="ARBA00022527"/>
    </source>
</evidence>
<keyword evidence="9 18" id="KW-0418">Kinase</keyword>
<dbReference type="PROSITE" id="PS00107">
    <property type="entry name" value="PROTEIN_KINASE_ATP"/>
    <property type="match status" value="1"/>
</dbReference>
<protein>
    <submittedName>
        <fullName evidence="18">Leucine-rich repeat receptor-like protein kinase</fullName>
    </submittedName>
</protein>
<keyword evidence="3" id="KW-0433">Leucine-rich repeat</keyword>
<evidence type="ECO:0000313" key="18">
    <source>
        <dbReference type="EMBL" id="APU94881.1"/>
    </source>
</evidence>
<dbReference type="Gene3D" id="1.10.510.10">
    <property type="entry name" value="Transferase(Phosphotransferase) domain 1"/>
    <property type="match status" value="1"/>
</dbReference>
<keyword evidence="2" id="KW-0723">Serine/threonine-protein kinase</keyword>
<dbReference type="PROSITE" id="PS51450">
    <property type="entry name" value="LRR"/>
    <property type="match status" value="1"/>
</dbReference>
<feature type="domain" description="Protein kinase" evidence="17">
    <location>
        <begin position="493"/>
        <end position="785"/>
    </location>
</feature>
<dbReference type="EMBL" id="KX159277">
    <property type="protein sequence ID" value="APU94881.1"/>
    <property type="molecule type" value="mRNA"/>
</dbReference>
<evidence type="ECO:0000256" key="10">
    <source>
        <dbReference type="ARBA" id="ARBA00022840"/>
    </source>
</evidence>
<keyword evidence="11 16" id="KW-1133">Transmembrane helix</keyword>
<proteinExistence type="evidence at transcript level"/>
<keyword evidence="10 15" id="KW-0067">ATP-binding</keyword>
<evidence type="ECO:0000256" key="11">
    <source>
        <dbReference type="ARBA" id="ARBA00022989"/>
    </source>
</evidence>
<dbReference type="InterPro" id="IPR025875">
    <property type="entry name" value="Leu-rich_rpt_4"/>
</dbReference>
<dbReference type="GO" id="GO:0005524">
    <property type="term" value="F:ATP binding"/>
    <property type="evidence" value="ECO:0007669"/>
    <property type="project" value="UniProtKB-UniRule"/>
</dbReference>
<evidence type="ECO:0000259" key="17">
    <source>
        <dbReference type="PROSITE" id="PS50011"/>
    </source>
</evidence>
<keyword evidence="7" id="KW-0677">Repeat</keyword>
<dbReference type="InterPro" id="IPR032675">
    <property type="entry name" value="LRR_dom_sf"/>
</dbReference>
<keyword evidence="8 15" id="KW-0547">Nucleotide-binding</keyword>
<evidence type="ECO:0000256" key="1">
    <source>
        <dbReference type="ARBA" id="ARBA00004167"/>
    </source>
</evidence>
<organism evidence="18">
    <name type="scientific">Pohlia nutans</name>
    <dbReference type="NCBI Taxonomy" id="140635"/>
    <lineage>
        <taxon>Eukaryota</taxon>
        <taxon>Viridiplantae</taxon>
        <taxon>Streptophyta</taxon>
        <taxon>Embryophyta</taxon>
        <taxon>Bryophyta</taxon>
        <taxon>Bryophytina</taxon>
        <taxon>Bryopsida</taxon>
        <taxon>Bryidae</taxon>
        <taxon>Bryanae</taxon>
        <taxon>Bryales</taxon>
        <taxon>Mniaceae</taxon>
        <taxon>Pohlia</taxon>
    </lineage>
</organism>
<dbReference type="Pfam" id="PF07714">
    <property type="entry name" value="PK_Tyr_Ser-Thr"/>
    <property type="match status" value="1"/>
</dbReference>
<evidence type="ECO:0000256" key="15">
    <source>
        <dbReference type="PROSITE-ProRule" id="PRU10141"/>
    </source>
</evidence>
<dbReference type="PROSITE" id="PS50011">
    <property type="entry name" value="PROTEIN_KINASE_DOM"/>
    <property type="match status" value="1"/>
</dbReference>
<evidence type="ECO:0000256" key="8">
    <source>
        <dbReference type="ARBA" id="ARBA00022741"/>
    </source>
</evidence>
<comment type="subcellular location">
    <subcellularLocation>
        <location evidence="1">Membrane</location>
        <topology evidence="1">Single-pass membrane protein</topology>
    </subcellularLocation>
</comment>
<evidence type="ECO:0000256" key="12">
    <source>
        <dbReference type="ARBA" id="ARBA00023136"/>
    </source>
</evidence>